<keyword evidence="8" id="KW-1185">Reference proteome</keyword>
<dbReference type="Proteomes" id="UP001166304">
    <property type="component" value="Unassembled WGS sequence"/>
</dbReference>
<gene>
    <name evidence="7" type="ORF">KTS37_02150</name>
</gene>
<evidence type="ECO:0000313" key="7">
    <source>
        <dbReference type="EMBL" id="MBV0900578.1"/>
    </source>
</evidence>
<feature type="transmembrane region" description="Helical" evidence="5">
    <location>
        <begin position="79"/>
        <end position="96"/>
    </location>
</feature>
<feature type="transmembrane region" description="Helical" evidence="5">
    <location>
        <begin position="199"/>
        <end position="221"/>
    </location>
</feature>
<protein>
    <submittedName>
        <fullName evidence="7">Calcium/sodium antiporter</fullName>
    </submittedName>
</protein>
<feature type="transmembrane region" description="Helical" evidence="5">
    <location>
        <begin position="131"/>
        <end position="148"/>
    </location>
</feature>
<dbReference type="GO" id="GO:0005886">
    <property type="term" value="C:plasma membrane"/>
    <property type="evidence" value="ECO:0007669"/>
    <property type="project" value="TreeGrafter"/>
</dbReference>
<feature type="transmembrane region" description="Helical" evidence="5">
    <location>
        <begin position="108"/>
        <end position="125"/>
    </location>
</feature>
<evidence type="ECO:0000256" key="3">
    <source>
        <dbReference type="ARBA" id="ARBA00022989"/>
    </source>
</evidence>
<dbReference type="EMBL" id="JAHQXE010000001">
    <property type="protein sequence ID" value="MBV0900578.1"/>
    <property type="molecule type" value="Genomic_DNA"/>
</dbReference>
<feature type="transmembrane region" description="Helical" evidence="5">
    <location>
        <begin position="168"/>
        <end position="187"/>
    </location>
</feature>
<evidence type="ECO:0000256" key="5">
    <source>
        <dbReference type="SAM" id="Phobius"/>
    </source>
</evidence>
<dbReference type="PANTHER" id="PTHR10846">
    <property type="entry name" value="SODIUM/POTASSIUM/CALCIUM EXCHANGER"/>
    <property type="match status" value="1"/>
</dbReference>
<evidence type="ECO:0000256" key="4">
    <source>
        <dbReference type="ARBA" id="ARBA00023136"/>
    </source>
</evidence>
<comment type="subcellular location">
    <subcellularLocation>
        <location evidence="1">Membrane</location>
        <topology evidence="1">Multi-pass membrane protein</topology>
    </subcellularLocation>
</comment>
<organism evidence="7 8">
    <name type="scientific">Haloarcula salina</name>
    <dbReference type="NCBI Taxonomy" id="1429914"/>
    <lineage>
        <taxon>Archaea</taxon>
        <taxon>Methanobacteriati</taxon>
        <taxon>Methanobacteriota</taxon>
        <taxon>Stenosarchaea group</taxon>
        <taxon>Halobacteria</taxon>
        <taxon>Halobacteriales</taxon>
        <taxon>Haloarculaceae</taxon>
        <taxon>Haloarcula</taxon>
    </lineage>
</organism>
<proteinExistence type="predicted"/>
<feature type="domain" description="Sodium/calcium exchanger membrane region" evidence="6">
    <location>
        <begin position="167"/>
        <end position="295"/>
    </location>
</feature>
<dbReference type="NCBIfam" id="TIGR00367">
    <property type="entry name" value="calcium/sodium antiporter"/>
    <property type="match status" value="1"/>
</dbReference>
<keyword evidence="3 5" id="KW-1133">Transmembrane helix</keyword>
<keyword evidence="2 5" id="KW-0812">Transmembrane</keyword>
<dbReference type="InterPro" id="IPR004837">
    <property type="entry name" value="NaCa_Exmemb"/>
</dbReference>
<feature type="transmembrane region" description="Helical" evidence="5">
    <location>
        <begin position="263"/>
        <end position="280"/>
    </location>
</feature>
<reference evidence="7" key="1">
    <citation type="submission" date="2021-06" db="EMBL/GenBank/DDBJ databases">
        <title>New haloarchaea isolates fom saline soil.</title>
        <authorList>
            <person name="Duran-Viseras A."/>
            <person name="Sanchez-Porro C.S."/>
            <person name="Ventosa A."/>
        </authorList>
    </citation>
    <scope>NUCLEOTIDE SEQUENCE</scope>
    <source>
        <strain evidence="7">JCM 18369</strain>
    </source>
</reference>
<evidence type="ECO:0000256" key="2">
    <source>
        <dbReference type="ARBA" id="ARBA00022692"/>
    </source>
</evidence>
<feature type="transmembrane region" description="Helical" evidence="5">
    <location>
        <begin position="36"/>
        <end position="59"/>
    </location>
</feature>
<evidence type="ECO:0000256" key="1">
    <source>
        <dbReference type="ARBA" id="ARBA00004141"/>
    </source>
</evidence>
<name>A0AA41KHG3_9EURY</name>
<dbReference type="GO" id="GO:0006874">
    <property type="term" value="P:intracellular calcium ion homeostasis"/>
    <property type="evidence" value="ECO:0007669"/>
    <property type="project" value="TreeGrafter"/>
</dbReference>
<dbReference type="RefSeq" id="WP_162412131.1">
    <property type="nucleotide sequence ID" value="NZ_JAHQXE010000001.1"/>
</dbReference>
<dbReference type="GO" id="GO:0005262">
    <property type="term" value="F:calcium channel activity"/>
    <property type="evidence" value="ECO:0007669"/>
    <property type="project" value="TreeGrafter"/>
</dbReference>
<feature type="transmembrane region" description="Helical" evidence="5">
    <location>
        <begin position="6"/>
        <end position="24"/>
    </location>
</feature>
<dbReference type="InterPro" id="IPR044880">
    <property type="entry name" value="NCX_ion-bd_dom_sf"/>
</dbReference>
<evidence type="ECO:0000313" key="8">
    <source>
        <dbReference type="Proteomes" id="UP001166304"/>
    </source>
</evidence>
<sequence length="305" mass="30336">MVLVDALLIGVAVVGLWVGADQFVAGAARTARRLGVPGLVVGLTVVAFGTSAPEFVVTVDAALVGRADVSVANVVGSNVLNLGFILGGVALVQALATTRTLVRRDATLLVGSTALLLGFVADGRLGRIEGAVLFASLLAYLGYLVRAGNGGSAADGEGSFHWPDIGRLVGGLAVVIGAGHLLVASAVDIAGSVGVSEWVIGLTVVAAGTSLPEFATSLAAARRGRTGISTGNLLGSCIFNVLGVLGLAAVVRPLPVGSSGVEGTAWLLGTVVLVAVVAHTESVVSRVEGALLVALNAANWLLNLA</sequence>
<feature type="domain" description="Sodium/calcium exchanger membrane region" evidence="6">
    <location>
        <begin position="7"/>
        <end position="144"/>
    </location>
</feature>
<dbReference type="PANTHER" id="PTHR10846:SF8">
    <property type="entry name" value="INNER MEMBRANE PROTEIN YRBG"/>
    <property type="match status" value="1"/>
</dbReference>
<accession>A0AA41KHG3</accession>
<dbReference type="Pfam" id="PF01699">
    <property type="entry name" value="Na_Ca_ex"/>
    <property type="match status" value="2"/>
</dbReference>
<dbReference type="Gene3D" id="1.20.1420.30">
    <property type="entry name" value="NCX, central ion-binding region"/>
    <property type="match status" value="1"/>
</dbReference>
<comment type="caution">
    <text evidence="7">The sequence shown here is derived from an EMBL/GenBank/DDBJ whole genome shotgun (WGS) entry which is preliminary data.</text>
</comment>
<dbReference type="GO" id="GO:0008273">
    <property type="term" value="F:calcium, potassium:sodium antiporter activity"/>
    <property type="evidence" value="ECO:0007669"/>
    <property type="project" value="TreeGrafter"/>
</dbReference>
<dbReference type="AlphaFoldDB" id="A0AA41KHG3"/>
<evidence type="ECO:0000259" key="6">
    <source>
        <dbReference type="Pfam" id="PF01699"/>
    </source>
</evidence>
<keyword evidence="4 5" id="KW-0472">Membrane</keyword>
<dbReference type="InterPro" id="IPR004481">
    <property type="entry name" value="K/Na/Ca-exchanger"/>
</dbReference>
<feature type="transmembrane region" description="Helical" evidence="5">
    <location>
        <begin position="233"/>
        <end position="251"/>
    </location>
</feature>